<dbReference type="Proteomes" id="UP000828048">
    <property type="component" value="Chromosome 12"/>
</dbReference>
<keyword evidence="2" id="KW-1185">Reference proteome</keyword>
<evidence type="ECO:0000313" key="2">
    <source>
        <dbReference type="Proteomes" id="UP000828048"/>
    </source>
</evidence>
<comment type="caution">
    <text evidence="1">The sequence shown here is derived from an EMBL/GenBank/DDBJ whole genome shotgun (WGS) entry which is preliminary data.</text>
</comment>
<organism evidence="1 2">
    <name type="scientific">Vaccinium darrowii</name>
    <dbReference type="NCBI Taxonomy" id="229202"/>
    <lineage>
        <taxon>Eukaryota</taxon>
        <taxon>Viridiplantae</taxon>
        <taxon>Streptophyta</taxon>
        <taxon>Embryophyta</taxon>
        <taxon>Tracheophyta</taxon>
        <taxon>Spermatophyta</taxon>
        <taxon>Magnoliopsida</taxon>
        <taxon>eudicotyledons</taxon>
        <taxon>Gunneridae</taxon>
        <taxon>Pentapetalae</taxon>
        <taxon>asterids</taxon>
        <taxon>Ericales</taxon>
        <taxon>Ericaceae</taxon>
        <taxon>Vaccinioideae</taxon>
        <taxon>Vaccinieae</taxon>
        <taxon>Vaccinium</taxon>
    </lineage>
</organism>
<name>A0ACB7Z9D1_9ERIC</name>
<dbReference type="EMBL" id="CM037162">
    <property type="protein sequence ID" value="KAH7862445.1"/>
    <property type="molecule type" value="Genomic_DNA"/>
</dbReference>
<protein>
    <submittedName>
        <fullName evidence="1">Uncharacterized protein</fullName>
    </submittedName>
</protein>
<evidence type="ECO:0000313" key="1">
    <source>
        <dbReference type="EMBL" id="KAH7862445.1"/>
    </source>
</evidence>
<proteinExistence type="predicted"/>
<sequence length="213" mass="23483">MKLSKQVGIGSLQIINSHLIDAMTKPIEGNVIKISIIEQLGEDFSLKWSVPSIGNQTNPISTGGASSVVQRSIGVFLANTKFVLEARTMERMELLVLSTFKWRMLSLCKDCTDGIIVLGDSRLAGLKFNISDQKLQCLLRCGKSCCLRWTNYLRPDIKRGPFSPEEEKLVIQLHGILGKRYTSTLHVYITGSSINNILIASKSSSVLPLRACG</sequence>
<accession>A0ACB7Z9D1</accession>
<gene>
    <name evidence="1" type="ORF">Vadar_004930</name>
</gene>
<reference evidence="1 2" key="1">
    <citation type="journal article" date="2021" name="Hortic Res">
        <title>High-quality reference genome and annotation aids understanding of berry development for evergreen blueberry (Vaccinium darrowii).</title>
        <authorList>
            <person name="Yu J."/>
            <person name="Hulse-Kemp A.M."/>
            <person name="Babiker E."/>
            <person name="Staton M."/>
        </authorList>
    </citation>
    <scope>NUCLEOTIDE SEQUENCE [LARGE SCALE GENOMIC DNA]</scope>
    <source>
        <strain evidence="2">cv. NJ 8807/NJ 8810</strain>
        <tissue evidence="1">Young leaf</tissue>
    </source>
</reference>